<dbReference type="PANTHER" id="PTHR20857:SF23">
    <property type="entry name" value="THIAMINE BIOSYNTHETIC BIFUNCTIONAL ENZYME"/>
    <property type="match status" value="1"/>
</dbReference>
<feature type="binding site" evidence="9">
    <location>
        <begin position="198"/>
        <end position="199"/>
    </location>
    <ligand>
        <name>2-[(2R,5Z)-2-carboxy-4-methylthiazol-5(2H)-ylidene]ethyl phosphate</name>
        <dbReference type="ChEBI" id="CHEBI:62899"/>
    </ligand>
</feature>
<feature type="binding site" evidence="9">
    <location>
        <begin position="40"/>
        <end position="44"/>
    </location>
    <ligand>
        <name>4-amino-2-methyl-5-(diphosphooxymethyl)pyrimidine</name>
        <dbReference type="ChEBI" id="CHEBI:57841"/>
    </ligand>
</feature>
<dbReference type="SUPFAM" id="SSF51391">
    <property type="entry name" value="Thiamin phosphate synthase"/>
    <property type="match status" value="1"/>
</dbReference>
<dbReference type="RefSeq" id="WP_153447097.1">
    <property type="nucleotide sequence ID" value="NZ_CP045699.1"/>
</dbReference>
<dbReference type="Gene3D" id="3.20.20.70">
    <property type="entry name" value="Aldolase class I"/>
    <property type="match status" value="1"/>
</dbReference>
<name>A0A5Q0TJ14_9VIBR</name>
<feature type="domain" description="Thiamine phosphate synthase/TenI" evidence="12">
    <location>
        <begin position="11"/>
        <end position="201"/>
    </location>
</feature>
<feature type="binding site" evidence="9">
    <location>
        <position position="83"/>
    </location>
    <ligand>
        <name>Mg(2+)</name>
        <dbReference type="ChEBI" id="CHEBI:18420"/>
    </ligand>
</feature>
<feature type="binding site" evidence="9">
    <location>
        <position position="150"/>
    </location>
    <ligand>
        <name>4-amino-2-methyl-5-(diphosphooxymethyl)pyrimidine</name>
        <dbReference type="ChEBI" id="CHEBI:57841"/>
    </ligand>
</feature>
<evidence type="ECO:0000256" key="7">
    <source>
        <dbReference type="ARBA" id="ARBA00047851"/>
    </source>
</evidence>
<comment type="catalytic activity">
    <reaction evidence="7 9 10">
        <text>2-(2-carboxy-4-methylthiazol-5-yl)ethyl phosphate + 4-amino-2-methyl-5-(diphosphooxymethyl)pyrimidine + 2 H(+) = thiamine phosphate + CO2 + diphosphate</text>
        <dbReference type="Rhea" id="RHEA:47848"/>
        <dbReference type="ChEBI" id="CHEBI:15378"/>
        <dbReference type="ChEBI" id="CHEBI:16526"/>
        <dbReference type="ChEBI" id="CHEBI:33019"/>
        <dbReference type="ChEBI" id="CHEBI:37575"/>
        <dbReference type="ChEBI" id="CHEBI:57841"/>
        <dbReference type="ChEBI" id="CHEBI:62890"/>
        <dbReference type="EC" id="2.5.1.3"/>
    </reaction>
</comment>
<evidence type="ECO:0000256" key="3">
    <source>
        <dbReference type="ARBA" id="ARBA00022723"/>
    </source>
</evidence>
<evidence type="ECO:0000256" key="8">
    <source>
        <dbReference type="ARBA" id="ARBA00047883"/>
    </source>
</evidence>
<evidence type="ECO:0000313" key="13">
    <source>
        <dbReference type="EMBL" id="QGA64947.1"/>
    </source>
</evidence>
<dbReference type="InterPro" id="IPR013785">
    <property type="entry name" value="Aldolase_TIM"/>
</dbReference>
<dbReference type="UniPathway" id="UPA00060">
    <property type="reaction ID" value="UER00141"/>
</dbReference>
<dbReference type="HAMAP" id="MF_00097">
    <property type="entry name" value="TMP_synthase"/>
    <property type="match status" value="1"/>
</dbReference>
<evidence type="ECO:0000256" key="5">
    <source>
        <dbReference type="ARBA" id="ARBA00022977"/>
    </source>
</evidence>
<feature type="binding site" evidence="9">
    <location>
        <begin position="147"/>
        <end position="149"/>
    </location>
    <ligand>
        <name>2-[(2R,5Z)-2-carboxy-4-methylthiazol-5(2H)-ylidene]ethyl phosphate</name>
        <dbReference type="ChEBI" id="CHEBI:62899"/>
    </ligand>
</feature>
<dbReference type="GO" id="GO:0009228">
    <property type="term" value="P:thiamine biosynthetic process"/>
    <property type="evidence" value="ECO:0007669"/>
    <property type="project" value="UniProtKB-KW"/>
</dbReference>
<comment type="function">
    <text evidence="9">Condenses 4-methyl-5-(beta-hydroxyethyl)thiazole monophosphate (THZ-P) and 2-methyl-4-amino-5-hydroxymethyl pyrimidine pyrophosphate (HMP-PP) to form thiamine monophosphate (TMP).</text>
</comment>
<dbReference type="Proteomes" id="UP000348942">
    <property type="component" value="Chromosome 1"/>
</dbReference>
<evidence type="ECO:0000256" key="6">
    <source>
        <dbReference type="ARBA" id="ARBA00047334"/>
    </source>
</evidence>
<feature type="binding site" evidence="9">
    <location>
        <position position="102"/>
    </location>
    <ligand>
        <name>Mg(2+)</name>
        <dbReference type="ChEBI" id="CHEBI:18420"/>
    </ligand>
</feature>
<comment type="similarity">
    <text evidence="9 10">Belongs to the thiamine-phosphate synthase family.</text>
</comment>
<dbReference type="GO" id="GO:0009229">
    <property type="term" value="P:thiamine diphosphate biosynthetic process"/>
    <property type="evidence" value="ECO:0007669"/>
    <property type="project" value="UniProtKB-UniRule"/>
</dbReference>
<evidence type="ECO:0000256" key="11">
    <source>
        <dbReference type="RuleBase" id="RU004253"/>
    </source>
</evidence>
<keyword evidence="2 9" id="KW-0808">Transferase</keyword>
<dbReference type="CDD" id="cd00564">
    <property type="entry name" value="TMP_TenI"/>
    <property type="match status" value="1"/>
</dbReference>
<proteinExistence type="inferred from homology"/>
<evidence type="ECO:0000256" key="4">
    <source>
        <dbReference type="ARBA" id="ARBA00022842"/>
    </source>
</evidence>
<keyword evidence="3 9" id="KW-0479">Metal-binding</keyword>
<dbReference type="GO" id="GO:0000287">
    <property type="term" value="F:magnesium ion binding"/>
    <property type="evidence" value="ECO:0007669"/>
    <property type="project" value="UniProtKB-UniRule"/>
</dbReference>
<feature type="binding site" evidence="9">
    <location>
        <position position="121"/>
    </location>
    <ligand>
        <name>4-amino-2-methyl-5-(diphosphooxymethyl)pyrimidine</name>
        <dbReference type="ChEBI" id="CHEBI:57841"/>
    </ligand>
</feature>
<dbReference type="PANTHER" id="PTHR20857">
    <property type="entry name" value="THIAMINE-PHOSPHATE PYROPHOSPHORYLASE"/>
    <property type="match status" value="1"/>
</dbReference>
<dbReference type="EMBL" id="CP045699">
    <property type="protein sequence ID" value="QGA64947.1"/>
    <property type="molecule type" value="Genomic_DNA"/>
</dbReference>
<evidence type="ECO:0000256" key="2">
    <source>
        <dbReference type="ARBA" id="ARBA00022679"/>
    </source>
</evidence>
<dbReference type="InterPro" id="IPR034291">
    <property type="entry name" value="TMP_synthase"/>
</dbReference>
<gene>
    <name evidence="9 13" type="primary">thiE</name>
    <name evidence="13" type="ORF">GFB47_05690</name>
</gene>
<comment type="pathway">
    <text evidence="1 9 11">Cofactor biosynthesis; thiamine diphosphate biosynthesis; thiamine phosphate from 4-amino-2-methyl-5-diphosphomethylpyrimidine and 4-methyl-5-(2-phosphoethyl)-thiazole: step 1/1.</text>
</comment>
<sequence>MNAINRFDYPLYLVTDETTEGESLRHILLQALQGGVSIVQVRHKDHNIQTFIQRTQVTKQVIDEFNQQQIKLNLKPVPLIINDRVDVALAVNADGVHLGQSDMSAVLARQILGPDKIIGLTVENQQQLSQAQTLPIDYLGISTIFNTATKTDTQYQWGIKGLTEAVLDSDLPLVAIGGIDKSNIVSIAKTKVDSIALVSAIFAADSPKEATIELLALIQSS</sequence>
<dbReference type="InterPro" id="IPR036206">
    <property type="entry name" value="ThiamineP_synth_sf"/>
</dbReference>
<protein>
    <recommendedName>
        <fullName evidence="9">Thiamine-phosphate synthase</fullName>
        <shortName evidence="9">TP synthase</shortName>
        <shortName evidence="9">TPS</shortName>
        <ecNumber evidence="9">2.5.1.3</ecNumber>
    </recommendedName>
    <alternativeName>
        <fullName evidence="9">Thiamine-phosphate pyrophosphorylase</fullName>
        <shortName evidence="9">TMP pyrophosphorylase</shortName>
        <shortName evidence="9">TMP-PPase</shortName>
    </alternativeName>
</protein>
<evidence type="ECO:0000256" key="10">
    <source>
        <dbReference type="RuleBase" id="RU003826"/>
    </source>
</evidence>
<reference evidence="13 14" key="1">
    <citation type="submission" date="2019-10" db="EMBL/GenBank/DDBJ databases">
        <title>Vibrio sp. nov., isolated from Coralline algae surface.</title>
        <authorList>
            <person name="Geng Y."/>
            <person name="Zhang X."/>
        </authorList>
    </citation>
    <scope>NUCLEOTIDE SEQUENCE [LARGE SCALE GENOMIC DNA]</scope>
    <source>
        <strain evidence="13 14">SM1977</strain>
    </source>
</reference>
<dbReference type="GO" id="GO:0004789">
    <property type="term" value="F:thiamine-phosphate diphosphorylase activity"/>
    <property type="evidence" value="ECO:0007669"/>
    <property type="project" value="UniProtKB-UniRule"/>
</dbReference>
<dbReference type="EC" id="2.5.1.3" evidence="9"/>
<keyword evidence="14" id="KW-1185">Reference proteome</keyword>
<keyword evidence="5 9" id="KW-0784">Thiamine biosynthesis</keyword>
<dbReference type="GO" id="GO:0005737">
    <property type="term" value="C:cytoplasm"/>
    <property type="evidence" value="ECO:0007669"/>
    <property type="project" value="TreeGrafter"/>
</dbReference>
<evidence type="ECO:0000259" key="12">
    <source>
        <dbReference type="Pfam" id="PF02581"/>
    </source>
</evidence>
<keyword evidence="4 9" id="KW-0460">Magnesium</keyword>
<comment type="cofactor">
    <cofactor evidence="9">
        <name>Mg(2+)</name>
        <dbReference type="ChEBI" id="CHEBI:18420"/>
    </cofactor>
    <text evidence="9">Binds 1 Mg(2+) ion per subunit.</text>
</comment>
<comment type="catalytic activity">
    <reaction evidence="6 9 10">
        <text>4-methyl-5-(2-phosphooxyethyl)-thiazole + 4-amino-2-methyl-5-(diphosphooxymethyl)pyrimidine + H(+) = thiamine phosphate + diphosphate</text>
        <dbReference type="Rhea" id="RHEA:22328"/>
        <dbReference type="ChEBI" id="CHEBI:15378"/>
        <dbReference type="ChEBI" id="CHEBI:33019"/>
        <dbReference type="ChEBI" id="CHEBI:37575"/>
        <dbReference type="ChEBI" id="CHEBI:57841"/>
        <dbReference type="ChEBI" id="CHEBI:58296"/>
        <dbReference type="EC" id="2.5.1.3"/>
    </reaction>
</comment>
<evidence type="ECO:0000256" key="9">
    <source>
        <dbReference type="HAMAP-Rule" id="MF_00097"/>
    </source>
</evidence>
<evidence type="ECO:0000313" key="14">
    <source>
        <dbReference type="Proteomes" id="UP000348942"/>
    </source>
</evidence>
<dbReference type="Pfam" id="PF02581">
    <property type="entry name" value="TMP-TENI"/>
    <property type="match status" value="1"/>
</dbReference>
<comment type="catalytic activity">
    <reaction evidence="8 9 10">
        <text>2-[(2R,5Z)-2-carboxy-4-methylthiazol-5(2H)-ylidene]ethyl phosphate + 4-amino-2-methyl-5-(diphosphooxymethyl)pyrimidine + 2 H(+) = thiamine phosphate + CO2 + diphosphate</text>
        <dbReference type="Rhea" id="RHEA:47844"/>
        <dbReference type="ChEBI" id="CHEBI:15378"/>
        <dbReference type="ChEBI" id="CHEBI:16526"/>
        <dbReference type="ChEBI" id="CHEBI:33019"/>
        <dbReference type="ChEBI" id="CHEBI:37575"/>
        <dbReference type="ChEBI" id="CHEBI:57841"/>
        <dbReference type="ChEBI" id="CHEBI:62899"/>
        <dbReference type="EC" id="2.5.1.3"/>
    </reaction>
</comment>
<dbReference type="NCBIfam" id="TIGR00693">
    <property type="entry name" value="thiE"/>
    <property type="match status" value="1"/>
</dbReference>
<accession>A0A5Q0TJ14</accession>
<dbReference type="AlphaFoldDB" id="A0A5Q0TJ14"/>
<feature type="binding site" evidence="9">
    <location>
        <position position="178"/>
    </location>
    <ligand>
        <name>2-[(2R,5Z)-2-carboxy-4-methylthiazol-5(2H)-ylidene]ethyl phosphate</name>
        <dbReference type="ChEBI" id="CHEBI:62899"/>
    </ligand>
</feature>
<evidence type="ECO:0000256" key="1">
    <source>
        <dbReference type="ARBA" id="ARBA00005165"/>
    </source>
</evidence>
<feature type="binding site" evidence="9">
    <location>
        <position position="82"/>
    </location>
    <ligand>
        <name>4-amino-2-methyl-5-(diphosphooxymethyl)pyrimidine</name>
        <dbReference type="ChEBI" id="CHEBI:57841"/>
    </ligand>
</feature>
<organism evidence="13 14">
    <name type="scientific">Vibrio algicola</name>
    <dbReference type="NCBI Taxonomy" id="2662262"/>
    <lineage>
        <taxon>Bacteria</taxon>
        <taxon>Pseudomonadati</taxon>
        <taxon>Pseudomonadota</taxon>
        <taxon>Gammaproteobacteria</taxon>
        <taxon>Vibrionales</taxon>
        <taxon>Vibrionaceae</taxon>
        <taxon>Vibrio</taxon>
    </lineage>
</organism>
<dbReference type="InterPro" id="IPR022998">
    <property type="entry name" value="ThiamineP_synth_TenI"/>
</dbReference>